<dbReference type="Proteomes" id="UP000059074">
    <property type="component" value="Unassembled WGS sequence"/>
</dbReference>
<name>A0A125NU17_HYPSL</name>
<evidence type="ECO:0000313" key="2">
    <source>
        <dbReference type="Proteomes" id="UP000059074"/>
    </source>
</evidence>
<gene>
    <name evidence="1" type="ORF">APY04_2877</name>
</gene>
<proteinExistence type="predicted"/>
<keyword evidence="2" id="KW-1185">Reference proteome</keyword>
<sequence>MALAGKLVLARNRRAKAAADKTVALPLIWRTAARTPLLQNDNIDNGRPLACISQALGILI</sequence>
<evidence type="ECO:0000313" key="1">
    <source>
        <dbReference type="EMBL" id="KWT65128.1"/>
    </source>
</evidence>
<organism evidence="1 2">
    <name type="scientific">Hyphomicrobium sulfonivorans</name>
    <dbReference type="NCBI Taxonomy" id="121290"/>
    <lineage>
        <taxon>Bacteria</taxon>
        <taxon>Pseudomonadati</taxon>
        <taxon>Pseudomonadota</taxon>
        <taxon>Alphaproteobacteria</taxon>
        <taxon>Hyphomicrobiales</taxon>
        <taxon>Hyphomicrobiaceae</taxon>
        <taxon>Hyphomicrobium</taxon>
    </lineage>
</organism>
<dbReference type="AlphaFoldDB" id="A0A125NU17"/>
<accession>A0A125NU17</accession>
<protein>
    <submittedName>
        <fullName evidence="1">Uncharacterized protein</fullName>
    </submittedName>
</protein>
<comment type="caution">
    <text evidence="1">The sequence shown here is derived from an EMBL/GenBank/DDBJ whole genome shotgun (WGS) entry which is preliminary data.</text>
</comment>
<reference evidence="1 2" key="1">
    <citation type="submission" date="2015-10" db="EMBL/GenBank/DDBJ databases">
        <title>Transcriptomic analysis of a linuron degrading triple-species bacterial consortium.</title>
        <authorList>
            <person name="Albers P."/>
        </authorList>
    </citation>
    <scope>NUCLEOTIDE SEQUENCE [LARGE SCALE GENOMIC DNA]</scope>
    <source>
        <strain evidence="1 2">WDL6</strain>
    </source>
</reference>
<dbReference type="EMBL" id="LMTR01000082">
    <property type="protein sequence ID" value="KWT65128.1"/>
    <property type="molecule type" value="Genomic_DNA"/>
</dbReference>